<sequence length="86" mass="9795">MIREDDVASEESHCVIPSLFIHWGNAKRIRLQFGFNAVDPALGFAATLSRDDLMRIRATTYKTRFQFPVTRATQIRLTTPLSSRLA</sequence>
<proteinExistence type="predicted"/>
<accession>A0AAU9V500</accession>
<evidence type="ECO:0000313" key="1">
    <source>
        <dbReference type="EMBL" id="CAH2104814.1"/>
    </source>
</evidence>
<dbReference type="AlphaFoldDB" id="A0AAU9V500"/>
<protein>
    <submittedName>
        <fullName evidence="1">Uncharacterized protein</fullName>
    </submittedName>
</protein>
<evidence type="ECO:0000313" key="2">
    <source>
        <dbReference type="Proteomes" id="UP001153954"/>
    </source>
</evidence>
<reference evidence="1" key="1">
    <citation type="submission" date="2022-03" db="EMBL/GenBank/DDBJ databases">
        <authorList>
            <person name="Tunstrom K."/>
        </authorList>
    </citation>
    <scope>NUCLEOTIDE SEQUENCE</scope>
</reference>
<keyword evidence="2" id="KW-1185">Reference proteome</keyword>
<dbReference type="EMBL" id="CAKOGL010000027">
    <property type="protein sequence ID" value="CAH2104814.1"/>
    <property type="molecule type" value="Genomic_DNA"/>
</dbReference>
<organism evidence="1 2">
    <name type="scientific">Euphydryas editha</name>
    <name type="common">Edith's checkerspot</name>
    <dbReference type="NCBI Taxonomy" id="104508"/>
    <lineage>
        <taxon>Eukaryota</taxon>
        <taxon>Metazoa</taxon>
        <taxon>Ecdysozoa</taxon>
        <taxon>Arthropoda</taxon>
        <taxon>Hexapoda</taxon>
        <taxon>Insecta</taxon>
        <taxon>Pterygota</taxon>
        <taxon>Neoptera</taxon>
        <taxon>Endopterygota</taxon>
        <taxon>Lepidoptera</taxon>
        <taxon>Glossata</taxon>
        <taxon>Ditrysia</taxon>
        <taxon>Papilionoidea</taxon>
        <taxon>Nymphalidae</taxon>
        <taxon>Nymphalinae</taxon>
        <taxon>Euphydryas</taxon>
    </lineage>
</organism>
<dbReference type="Proteomes" id="UP001153954">
    <property type="component" value="Unassembled WGS sequence"/>
</dbReference>
<comment type="caution">
    <text evidence="1">The sequence shown here is derived from an EMBL/GenBank/DDBJ whole genome shotgun (WGS) entry which is preliminary data.</text>
</comment>
<name>A0AAU9V500_EUPED</name>
<gene>
    <name evidence="1" type="ORF">EEDITHA_LOCUS19149</name>
</gene>